<keyword evidence="1" id="KW-0812">Transmembrane</keyword>
<dbReference type="EMBL" id="FMHU01000001">
    <property type="protein sequence ID" value="SCL20374.1"/>
    <property type="molecule type" value="Genomic_DNA"/>
</dbReference>
<evidence type="ECO:0000256" key="1">
    <source>
        <dbReference type="SAM" id="Phobius"/>
    </source>
</evidence>
<evidence type="ECO:0008006" key="4">
    <source>
        <dbReference type="Google" id="ProtNLM"/>
    </source>
</evidence>
<sequence>MTEDRATAGGDRGKTRGHTPVRVLLRDAVDSLLGRRRVVEGTRTATEELLANVGYQLRTARAIRTIIWTRVIAVLVLVALVPLARQMPAIGALGMLAAVSFALIVVEVIMADGQRSHLRESGLATRVRT</sequence>
<reference evidence="3" key="1">
    <citation type="submission" date="2016-06" db="EMBL/GenBank/DDBJ databases">
        <authorList>
            <person name="Varghese N."/>
        </authorList>
    </citation>
    <scope>NUCLEOTIDE SEQUENCE [LARGE SCALE GENOMIC DNA]</scope>
    <source>
        <strain evidence="3">DSM 46123</strain>
    </source>
</reference>
<keyword evidence="3" id="KW-1185">Reference proteome</keyword>
<feature type="transmembrane region" description="Helical" evidence="1">
    <location>
        <begin position="67"/>
        <end position="84"/>
    </location>
</feature>
<evidence type="ECO:0000313" key="3">
    <source>
        <dbReference type="Proteomes" id="UP000198906"/>
    </source>
</evidence>
<dbReference type="RefSeq" id="WP_091458343.1">
    <property type="nucleotide sequence ID" value="NZ_FMHU01000001.1"/>
</dbReference>
<name>A0A1C6RT56_9ACTN</name>
<dbReference type="AlphaFoldDB" id="A0A1C6RT56"/>
<dbReference type="Proteomes" id="UP000198906">
    <property type="component" value="Unassembled WGS sequence"/>
</dbReference>
<proteinExistence type="predicted"/>
<evidence type="ECO:0000313" key="2">
    <source>
        <dbReference type="EMBL" id="SCL20374.1"/>
    </source>
</evidence>
<keyword evidence="1" id="KW-0472">Membrane</keyword>
<organism evidence="2 3">
    <name type="scientific">Micromonospora inyonensis</name>
    <dbReference type="NCBI Taxonomy" id="47866"/>
    <lineage>
        <taxon>Bacteria</taxon>
        <taxon>Bacillati</taxon>
        <taxon>Actinomycetota</taxon>
        <taxon>Actinomycetes</taxon>
        <taxon>Micromonosporales</taxon>
        <taxon>Micromonosporaceae</taxon>
        <taxon>Micromonospora</taxon>
    </lineage>
</organism>
<gene>
    <name evidence="2" type="ORF">GA0074694_3016</name>
</gene>
<protein>
    <recommendedName>
        <fullName evidence="4">DUF3040 domain-containing protein</fullName>
    </recommendedName>
</protein>
<feature type="transmembrane region" description="Helical" evidence="1">
    <location>
        <begin position="90"/>
        <end position="110"/>
    </location>
</feature>
<accession>A0A1C6RT56</accession>
<keyword evidence="1" id="KW-1133">Transmembrane helix</keyword>